<evidence type="ECO:0000256" key="6">
    <source>
        <dbReference type="ARBA" id="ARBA00037589"/>
    </source>
</evidence>
<evidence type="ECO:0000313" key="11">
    <source>
        <dbReference type="EMBL" id="SET54312.1"/>
    </source>
</evidence>
<reference evidence="11 12" key="1">
    <citation type="submission" date="2016-10" db="EMBL/GenBank/DDBJ databases">
        <authorList>
            <person name="de Groot N.N."/>
        </authorList>
    </citation>
    <scope>NUCLEOTIDE SEQUENCE [LARGE SCALE GENOMIC DNA]</scope>
    <source>
        <strain evidence="11 12">Nl7</strain>
    </source>
</reference>
<evidence type="ECO:0000256" key="3">
    <source>
        <dbReference type="ARBA" id="ARBA00013109"/>
    </source>
</evidence>
<evidence type="ECO:0000313" key="12">
    <source>
        <dbReference type="Proteomes" id="UP000183339"/>
    </source>
</evidence>
<evidence type="ECO:0000256" key="8">
    <source>
        <dbReference type="ARBA" id="ARBA00048617"/>
    </source>
</evidence>
<proteinExistence type="inferred from homology"/>
<dbReference type="RefSeq" id="WP_074708899.1">
    <property type="nucleotide sequence ID" value="NZ_FOHI01000008.1"/>
</dbReference>
<dbReference type="InterPro" id="IPR036108">
    <property type="entry name" value="4pyrrol_syn_uPrphyn_synt_sf"/>
</dbReference>
<dbReference type="Pfam" id="PF02602">
    <property type="entry name" value="HEM4"/>
    <property type="match status" value="1"/>
</dbReference>
<comment type="similarity">
    <text evidence="2 9">Belongs to the uroporphyrinogen-III synthase family.</text>
</comment>
<dbReference type="EMBL" id="FOHI01000008">
    <property type="protein sequence ID" value="SET54312.1"/>
    <property type="molecule type" value="Genomic_DNA"/>
</dbReference>
<dbReference type="SUPFAM" id="SSF69618">
    <property type="entry name" value="HemD-like"/>
    <property type="match status" value="1"/>
</dbReference>
<keyword evidence="4 9" id="KW-0456">Lyase</keyword>
<dbReference type="Gene3D" id="3.40.50.10090">
    <property type="match status" value="2"/>
</dbReference>
<evidence type="ECO:0000259" key="10">
    <source>
        <dbReference type="Pfam" id="PF02602"/>
    </source>
</evidence>
<evidence type="ECO:0000256" key="7">
    <source>
        <dbReference type="ARBA" id="ARBA00040167"/>
    </source>
</evidence>
<dbReference type="GO" id="GO:0006780">
    <property type="term" value="P:uroporphyrinogen III biosynthetic process"/>
    <property type="evidence" value="ECO:0007669"/>
    <property type="project" value="UniProtKB-UniRule"/>
</dbReference>
<dbReference type="UniPathway" id="UPA00251">
    <property type="reaction ID" value="UER00320"/>
</dbReference>
<comment type="pathway">
    <text evidence="1 9">Porphyrin-containing compound metabolism; protoporphyrin-IX biosynthesis; coproporphyrinogen-III from 5-aminolevulinate: step 3/4.</text>
</comment>
<dbReference type="EC" id="4.2.1.75" evidence="3 9"/>
<evidence type="ECO:0000256" key="5">
    <source>
        <dbReference type="ARBA" id="ARBA00023244"/>
    </source>
</evidence>
<dbReference type="OrthoDB" id="9787650at2"/>
<dbReference type="PANTHER" id="PTHR38042">
    <property type="entry name" value="UROPORPHYRINOGEN-III SYNTHASE, CHLOROPLASTIC"/>
    <property type="match status" value="1"/>
</dbReference>
<evidence type="ECO:0000256" key="9">
    <source>
        <dbReference type="RuleBase" id="RU366031"/>
    </source>
</evidence>
<dbReference type="PANTHER" id="PTHR38042:SF1">
    <property type="entry name" value="UROPORPHYRINOGEN-III SYNTHASE, CHLOROPLASTIC"/>
    <property type="match status" value="1"/>
</dbReference>
<accession>A0A1I0FAX6</accession>
<gene>
    <name evidence="11" type="ORF">SAMN05216412_10829</name>
</gene>
<dbReference type="GO" id="GO:0004852">
    <property type="term" value="F:uroporphyrinogen-III synthase activity"/>
    <property type="evidence" value="ECO:0007669"/>
    <property type="project" value="UniProtKB-UniRule"/>
</dbReference>
<keyword evidence="5 9" id="KW-0627">Porphyrin biosynthesis</keyword>
<organism evidence="11 12">
    <name type="scientific">Nitrosospira multiformis</name>
    <dbReference type="NCBI Taxonomy" id="1231"/>
    <lineage>
        <taxon>Bacteria</taxon>
        <taxon>Pseudomonadati</taxon>
        <taxon>Pseudomonadota</taxon>
        <taxon>Betaproteobacteria</taxon>
        <taxon>Nitrosomonadales</taxon>
        <taxon>Nitrosomonadaceae</taxon>
        <taxon>Nitrosospira</taxon>
    </lineage>
</organism>
<dbReference type="InterPro" id="IPR003754">
    <property type="entry name" value="4pyrrol_synth_uPrphyn_synth"/>
</dbReference>
<dbReference type="InterPro" id="IPR039793">
    <property type="entry name" value="UROS/Hem4"/>
</dbReference>
<comment type="function">
    <text evidence="6 9">Catalyzes cyclization of the linear tetrapyrrole, hydroxymethylbilane, to the macrocyclic uroporphyrinogen III.</text>
</comment>
<dbReference type="GO" id="GO:0006782">
    <property type="term" value="P:protoporphyrinogen IX biosynthetic process"/>
    <property type="evidence" value="ECO:0007669"/>
    <property type="project" value="UniProtKB-UniRule"/>
</dbReference>
<feature type="domain" description="Tetrapyrrole biosynthesis uroporphyrinogen III synthase" evidence="10">
    <location>
        <begin position="21"/>
        <end position="243"/>
    </location>
</feature>
<protein>
    <recommendedName>
        <fullName evidence="7 9">Uroporphyrinogen-III synthase</fullName>
        <ecNumber evidence="3 9">4.2.1.75</ecNumber>
    </recommendedName>
</protein>
<dbReference type="AlphaFoldDB" id="A0A1I0FAX6"/>
<dbReference type="Proteomes" id="UP000183339">
    <property type="component" value="Unassembled WGS sequence"/>
</dbReference>
<comment type="catalytic activity">
    <reaction evidence="8 9">
        <text>hydroxymethylbilane = uroporphyrinogen III + H2O</text>
        <dbReference type="Rhea" id="RHEA:18965"/>
        <dbReference type="ChEBI" id="CHEBI:15377"/>
        <dbReference type="ChEBI" id="CHEBI:57308"/>
        <dbReference type="ChEBI" id="CHEBI:57845"/>
        <dbReference type="EC" id="4.2.1.75"/>
    </reaction>
</comment>
<sequence>MSKPLTGIHILVTRPSHQAGELAEKIRAAGGEPYLFPVLEIQDISDPRPLLELIERLDEFYLAIFVSPNAVNKAMNVICAKRALPFDLKIATVGQGTARTLQRFGVSGVIVPAVRFDSEALLDMAELNHIHVAGKRIIIFRGDNGRELLGETLRKRGAFVEYAECYRRIRPEVEVAPLLAAWARGEMNAVTVTSSEGLRNLWEMVGDSGRTWLENMPLFVSHERIAGVARKLGFNRVIVTAAGDDGLVAGLQDYFSGHIVAPTQS</sequence>
<name>A0A1I0FAX6_9PROT</name>
<evidence type="ECO:0000256" key="1">
    <source>
        <dbReference type="ARBA" id="ARBA00004772"/>
    </source>
</evidence>
<dbReference type="CDD" id="cd06578">
    <property type="entry name" value="HemD"/>
    <property type="match status" value="1"/>
</dbReference>
<evidence type="ECO:0000256" key="2">
    <source>
        <dbReference type="ARBA" id="ARBA00008133"/>
    </source>
</evidence>
<evidence type="ECO:0000256" key="4">
    <source>
        <dbReference type="ARBA" id="ARBA00023239"/>
    </source>
</evidence>